<evidence type="ECO:0008006" key="5">
    <source>
        <dbReference type="Google" id="ProtNLM"/>
    </source>
</evidence>
<name>A0A4Z0RUC1_WEICO</name>
<dbReference type="AlphaFoldDB" id="A0A4Z0RUC1"/>
<keyword evidence="2" id="KW-0472">Membrane</keyword>
<dbReference type="RefSeq" id="WP_135520510.1">
    <property type="nucleotide sequence ID" value="NZ_PVSN01000068.1"/>
</dbReference>
<dbReference type="EMBL" id="PVSN01000068">
    <property type="protein sequence ID" value="TGE71282.1"/>
    <property type="molecule type" value="Genomic_DNA"/>
</dbReference>
<dbReference type="Proteomes" id="UP000297646">
    <property type="component" value="Unassembled WGS sequence"/>
</dbReference>
<comment type="caution">
    <text evidence="3">The sequence shown here is derived from an EMBL/GenBank/DDBJ whole genome shotgun (WGS) entry which is preliminary data.</text>
</comment>
<dbReference type="OrthoDB" id="2150551at2"/>
<accession>A0A4Z0RUC1</accession>
<keyword evidence="1" id="KW-0732">Signal</keyword>
<evidence type="ECO:0000256" key="2">
    <source>
        <dbReference type="SAM" id="Phobius"/>
    </source>
</evidence>
<organism evidence="3 4">
    <name type="scientific">Weissella confusa</name>
    <name type="common">Lactobacillus confusus</name>
    <dbReference type="NCBI Taxonomy" id="1583"/>
    <lineage>
        <taxon>Bacteria</taxon>
        <taxon>Bacillati</taxon>
        <taxon>Bacillota</taxon>
        <taxon>Bacilli</taxon>
        <taxon>Lactobacillales</taxon>
        <taxon>Lactobacillaceae</taxon>
        <taxon>Weissella</taxon>
    </lineage>
</organism>
<feature type="transmembrane region" description="Helical" evidence="2">
    <location>
        <begin position="24"/>
        <end position="43"/>
    </location>
</feature>
<dbReference type="Pfam" id="PF19258">
    <property type="entry name" value="KxYKxGKxW_sig"/>
    <property type="match status" value="1"/>
</dbReference>
<evidence type="ECO:0000313" key="4">
    <source>
        <dbReference type="Proteomes" id="UP000297646"/>
    </source>
</evidence>
<dbReference type="NCBIfam" id="TIGR03715">
    <property type="entry name" value="KxYKxGKxW"/>
    <property type="match status" value="1"/>
</dbReference>
<keyword evidence="2" id="KW-1133">Transmembrane helix</keyword>
<evidence type="ECO:0000313" key="3">
    <source>
        <dbReference type="EMBL" id="TGE71282.1"/>
    </source>
</evidence>
<sequence>MFGKMQNRGEQNVHFKMYKDGKRWVTRGLALGAVSLMVVAPIATTNLQLTHVKDAIAATTTKRSLSQAEATQIDKLQNVIDNYRHVQDMTGTSAVWQGDLAGAITKATNMIQTIKSGHYTQANGSYSDGMPFADQQVQFQADRVEDYALAIEVAYIREHNAAWYDKVKNGEVFADIHTDYLPDSTLADDGFPWMKHYLLEIVNGYLNETGKTTVGEADKPATSEAVDEPVYVAQSSAVDSALSVTDSGYYDNTAKTSTAVDDGVSVSGSDYYDNTAVTSSAVDEPVYVEQSSAVDSALSVTDSDYYDNTAVTSSAVDEPVYVEQSSAVDSALSVTDSGYYDNTAATSSAVDEPVYVAESSAVDADPVSVSGSDYYDNTAVTSSAVVEPVYVAQSSAVDSALSVTDSGYYDNTAKTSSAVDDAVSVSGSDYYDNTAVT</sequence>
<proteinExistence type="predicted"/>
<protein>
    <recommendedName>
        <fullName evidence="5">KxYKxGKxW signal peptide domain-containing protein</fullName>
    </recommendedName>
</protein>
<reference evidence="3 4" key="1">
    <citation type="submission" date="2018-03" db="EMBL/GenBank/DDBJ databases">
        <title>Genome sequencing of Weissella confusa isolates.</title>
        <authorList>
            <person name="Kajala I."/>
            <person name="Baruah R."/>
            <person name="Bergsveinson J."/>
            <person name="Juvonen R."/>
            <person name="Ziola B."/>
        </authorList>
    </citation>
    <scope>NUCLEOTIDE SEQUENCE [LARGE SCALE GENOMIC DNA]</scope>
    <source>
        <strain evidence="3 4">VTT E-062653</strain>
    </source>
</reference>
<gene>
    <name evidence="3" type="ORF">C6P11_09185</name>
</gene>
<keyword evidence="2" id="KW-0812">Transmembrane</keyword>
<dbReference type="InterPro" id="IPR022263">
    <property type="entry name" value="KxYKxGKxW"/>
</dbReference>
<evidence type="ECO:0000256" key="1">
    <source>
        <dbReference type="ARBA" id="ARBA00022729"/>
    </source>
</evidence>